<protein>
    <submittedName>
        <fullName evidence="1">Uncharacterized protein</fullName>
    </submittedName>
</protein>
<dbReference type="KEGG" id="kre:GWK63_15755"/>
<name>A0A858JHX3_9PROT</name>
<organism evidence="1 2">
    <name type="scientific">Komagataeibacter rhaeticus</name>
    <dbReference type="NCBI Taxonomy" id="215221"/>
    <lineage>
        <taxon>Bacteria</taxon>
        <taxon>Pseudomonadati</taxon>
        <taxon>Pseudomonadota</taxon>
        <taxon>Alphaproteobacteria</taxon>
        <taxon>Acetobacterales</taxon>
        <taxon>Acetobacteraceae</taxon>
        <taxon>Komagataeibacter</taxon>
    </lineage>
</organism>
<dbReference type="Proteomes" id="UP000502533">
    <property type="component" value="Chromosome"/>
</dbReference>
<keyword evidence="2" id="KW-1185">Reference proteome</keyword>
<dbReference type="GeneID" id="85023616"/>
<proteinExistence type="predicted"/>
<evidence type="ECO:0000313" key="1">
    <source>
        <dbReference type="EMBL" id="QIP36705.1"/>
    </source>
</evidence>
<gene>
    <name evidence="1" type="ORF">GWK63_15755</name>
</gene>
<dbReference type="EMBL" id="CP050139">
    <property type="protein sequence ID" value="QIP36705.1"/>
    <property type="molecule type" value="Genomic_DNA"/>
</dbReference>
<accession>A0A858JHX3</accession>
<dbReference type="RefSeq" id="WP_139064276.1">
    <property type="nucleotide sequence ID" value="NZ_CP050139.1"/>
</dbReference>
<evidence type="ECO:0000313" key="2">
    <source>
        <dbReference type="Proteomes" id="UP000502533"/>
    </source>
</evidence>
<reference evidence="1 2" key="1">
    <citation type="submission" date="2020-03" db="EMBL/GenBank/DDBJ databases">
        <title>Isolation of cellulose-producing strains, genome characterization and application of the synthesized cellulose films as an economical and sustainable material for piezoelectric sensor construction.</title>
        <authorList>
            <person name="Mangayil R.K."/>
        </authorList>
    </citation>
    <scope>NUCLEOTIDE SEQUENCE [LARGE SCALE GENOMIC DNA]</scope>
    <source>
        <strain evidence="1 2">ENS 9a1a</strain>
    </source>
</reference>
<dbReference type="AlphaFoldDB" id="A0A858JHX3"/>
<sequence>MELIVYYKNFLELCKDDVYTLFYFWEPEIIRTWRNSGIEYERTWCQEALDFAYRVIKIGFMGIDYPDGDPTQEEINYIFAQMSQNTPNNIDGFAIWSSYQLYLSDKGRDFLEACGNSQINNTFNKRLVNILDINHVGFDKHGFVPIRF</sequence>